<gene>
    <name evidence="2" type="ORF">K7432_009612</name>
</gene>
<evidence type="ECO:0000313" key="3">
    <source>
        <dbReference type="Proteomes" id="UP001479436"/>
    </source>
</evidence>
<reference evidence="2 3" key="1">
    <citation type="submission" date="2023-04" db="EMBL/GenBank/DDBJ databases">
        <title>Genome of Basidiobolus ranarum AG-B5.</title>
        <authorList>
            <person name="Stajich J.E."/>
            <person name="Carter-House D."/>
            <person name="Gryganskyi A."/>
        </authorList>
    </citation>
    <scope>NUCLEOTIDE SEQUENCE [LARGE SCALE GENOMIC DNA]</scope>
    <source>
        <strain evidence="2 3">AG-B5</strain>
    </source>
</reference>
<keyword evidence="3" id="KW-1185">Reference proteome</keyword>
<name>A0ABR2WQ17_9FUNG</name>
<feature type="region of interest" description="Disordered" evidence="1">
    <location>
        <begin position="108"/>
        <end position="128"/>
    </location>
</feature>
<dbReference type="EMBL" id="JASJQH010000605">
    <property type="protein sequence ID" value="KAK9763576.1"/>
    <property type="molecule type" value="Genomic_DNA"/>
</dbReference>
<evidence type="ECO:0000256" key="1">
    <source>
        <dbReference type="SAM" id="MobiDB-lite"/>
    </source>
</evidence>
<sequence>MVTTATEDTALVEDTDGHHLQFAHCGAGKSVTRANVSATDFSSLLNLGKGALITNFLLSEEAIVTPEEGQLRRIKARKLIRRLSTFKKIKKHLHKKNSLPISKGLVTGEKEEVFTGEPTTDSPPTPRT</sequence>
<dbReference type="Proteomes" id="UP001479436">
    <property type="component" value="Unassembled WGS sequence"/>
</dbReference>
<proteinExistence type="predicted"/>
<evidence type="ECO:0000313" key="2">
    <source>
        <dbReference type="EMBL" id="KAK9763576.1"/>
    </source>
</evidence>
<protein>
    <submittedName>
        <fullName evidence="2">Uncharacterized protein</fullName>
    </submittedName>
</protein>
<organism evidence="2 3">
    <name type="scientific">Basidiobolus ranarum</name>
    <dbReference type="NCBI Taxonomy" id="34480"/>
    <lineage>
        <taxon>Eukaryota</taxon>
        <taxon>Fungi</taxon>
        <taxon>Fungi incertae sedis</taxon>
        <taxon>Zoopagomycota</taxon>
        <taxon>Entomophthoromycotina</taxon>
        <taxon>Basidiobolomycetes</taxon>
        <taxon>Basidiobolales</taxon>
        <taxon>Basidiobolaceae</taxon>
        <taxon>Basidiobolus</taxon>
    </lineage>
</organism>
<accession>A0ABR2WQ17</accession>
<comment type="caution">
    <text evidence="2">The sequence shown here is derived from an EMBL/GenBank/DDBJ whole genome shotgun (WGS) entry which is preliminary data.</text>
</comment>